<comment type="caution">
    <text evidence="1">The sequence shown here is derived from an EMBL/GenBank/DDBJ whole genome shotgun (WGS) entry which is preliminary data.</text>
</comment>
<dbReference type="AlphaFoldDB" id="A0A2K1DXT4"/>
<dbReference type="RefSeq" id="WP_103052365.1">
    <property type="nucleotide sequence ID" value="NZ_POWF01000006.1"/>
</dbReference>
<accession>A0A2K1DXT4</accession>
<dbReference type="Proteomes" id="UP000236641">
    <property type="component" value="Unassembled WGS sequence"/>
</dbReference>
<dbReference type="InterPro" id="IPR007454">
    <property type="entry name" value="UPF0250_YbeD-like"/>
</dbReference>
<dbReference type="Pfam" id="PF04359">
    <property type="entry name" value="DUF493"/>
    <property type="match status" value="1"/>
</dbReference>
<evidence type="ECO:0000313" key="2">
    <source>
        <dbReference type="Proteomes" id="UP000236641"/>
    </source>
</evidence>
<name>A0A2K1DXT4_9FLAO</name>
<dbReference type="OrthoDB" id="5616097at2"/>
<dbReference type="Gene3D" id="3.30.70.260">
    <property type="match status" value="1"/>
</dbReference>
<reference evidence="1 2" key="1">
    <citation type="submission" date="2018-01" db="EMBL/GenBank/DDBJ databases">
        <title>The draft genome of Hanstruepera neustonica JCM19743.</title>
        <authorList>
            <person name="He R.-H."/>
            <person name="Du Z.-J."/>
        </authorList>
    </citation>
    <scope>NUCLEOTIDE SEQUENCE [LARGE SCALE GENOMIC DNA]</scope>
    <source>
        <strain evidence="1 2">JCM19743</strain>
    </source>
</reference>
<protein>
    <submittedName>
        <fullName evidence="1">DUF493 domain-containing protein</fullName>
    </submittedName>
</protein>
<sequence length="97" mass="10925">MSEENKERAFYEKLKIQLYETSSWPTEYLFKFIVVTDSTGIQDVENLFNGVGAVITTKASKNGKYTSVSIHVNMKNPEAVVAKYIEVSEKVEGIISL</sequence>
<dbReference type="InterPro" id="IPR027471">
    <property type="entry name" value="YbeD-like_sf"/>
</dbReference>
<organism evidence="1 2">
    <name type="scientific">Hanstruepera neustonica</name>
    <dbReference type="NCBI Taxonomy" id="1445657"/>
    <lineage>
        <taxon>Bacteria</taxon>
        <taxon>Pseudomonadati</taxon>
        <taxon>Bacteroidota</taxon>
        <taxon>Flavobacteriia</taxon>
        <taxon>Flavobacteriales</taxon>
        <taxon>Flavobacteriaceae</taxon>
        <taxon>Hanstruepera</taxon>
    </lineage>
</organism>
<dbReference type="EMBL" id="POWF01000006">
    <property type="protein sequence ID" value="PNQ72838.1"/>
    <property type="molecule type" value="Genomic_DNA"/>
</dbReference>
<proteinExistence type="predicted"/>
<dbReference type="SUPFAM" id="SSF117991">
    <property type="entry name" value="YbeD/HP0495-like"/>
    <property type="match status" value="1"/>
</dbReference>
<keyword evidence="2" id="KW-1185">Reference proteome</keyword>
<gene>
    <name evidence="1" type="ORF">C1T31_10045</name>
</gene>
<evidence type="ECO:0000313" key="1">
    <source>
        <dbReference type="EMBL" id="PNQ72838.1"/>
    </source>
</evidence>